<protein>
    <submittedName>
        <fullName evidence="10">Transmembrane efflux protein</fullName>
    </submittedName>
</protein>
<keyword evidence="2" id="KW-0813">Transport</keyword>
<keyword evidence="7" id="KW-0046">Antibiotic resistance</keyword>
<dbReference type="GO" id="GO:0022857">
    <property type="term" value="F:transmembrane transporter activity"/>
    <property type="evidence" value="ECO:0007669"/>
    <property type="project" value="InterPro"/>
</dbReference>
<dbReference type="PANTHER" id="PTHR42718">
    <property type="entry name" value="MAJOR FACILITATOR SUPERFAMILY MULTIDRUG TRANSPORTER MFSC"/>
    <property type="match status" value="1"/>
</dbReference>
<feature type="transmembrane region" description="Helical" evidence="8">
    <location>
        <begin position="335"/>
        <end position="353"/>
    </location>
</feature>
<dbReference type="NCBIfam" id="TIGR00711">
    <property type="entry name" value="efflux_EmrB"/>
    <property type="match status" value="1"/>
</dbReference>
<dbReference type="InterPro" id="IPR004638">
    <property type="entry name" value="EmrB-like"/>
</dbReference>
<keyword evidence="3" id="KW-1003">Cell membrane</keyword>
<gene>
    <name evidence="10" type="primary">sfmG</name>
</gene>
<evidence type="ECO:0000256" key="2">
    <source>
        <dbReference type="ARBA" id="ARBA00022448"/>
    </source>
</evidence>
<dbReference type="InterPro" id="IPR011701">
    <property type="entry name" value="MFS"/>
</dbReference>
<proteinExistence type="predicted"/>
<dbReference type="GO" id="GO:0005886">
    <property type="term" value="C:plasma membrane"/>
    <property type="evidence" value="ECO:0007669"/>
    <property type="project" value="UniProtKB-SubCell"/>
</dbReference>
<dbReference type="InterPro" id="IPR020846">
    <property type="entry name" value="MFS_dom"/>
</dbReference>
<evidence type="ECO:0000256" key="3">
    <source>
        <dbReference type="ARBA" id="ARBA00022475"/>
    </source>
</evidence>
<dbReference type="PROSITE" id="PS50850">
    <property type="entry name" value="MFS"/>
    <property type="match status" value="1"/>
</dbReference>
<feature type="transmembrane region" description="Helical" evidence="8">
    <location>
        <begin position="231"/>
        <end position="250"/>
    </location>
</feature>
<feature type="transmembrane region" description="Helical" evidence="8">
    <location>
        <begin position="407"/>
        <end position="427"/>
    </location>
</feature>
<dbReference type="SUPFAM" id="SSF103473">
    <property type="entry name" value="MFS general substrate transporter"/>
    <property type="match status" value="1"/>
</dbReference>
<dbReference type="Gene3D" id="1.20.1250.20">
    <property type="entry name" value="MFS general substrate transporter like domains"/>
    <property type="match status" value="1"/>
</dbReference>
<feature type="transmembrane region" description="Helical" evidence="8">
    <location>
        <begin position="50"/>
        <end position="70"/>
    </location>
</feature>
<evidence type="ECO:0000256" key="7">
    <source>
        <dbReference type="ARBA" id="ARBA00023251"/>
    </source>
</evidence>
<feature type="transmembrane region" description="Helical" evidence="8">
    <location>
        <begin position="300"/>
        <end position="323"/>
    </location>
</feature>
<feature type="transmembrane region" description="Helical" evidence="8">
    <location>
        <begin position="271"/>
        <end position="294"/>
    </location>
</feature>
<accession>B0CN15</accession>
<name>B0CN15_STRLA</name>
<evidence type="ECO:0000256" key="5">
    <source>
        <dbReference type="ARBA" id="ARBA00022989"/>
    </source>
</evidence>
<feature type="transmembrane region" description="Helical" evidence="8">
    <location>
        <begin position="107"/>
        <end position="129"/>
    </location>
</feature>
<reference evidence="10" key="1">
    <citation type="journal article" date="2008" name="J. Bacteriol.">
        <title>Characterization of the saframycin A gene cluster from Streptomyces lavendulae NRRL 11002 revealing a nonribosomal peptide synthetase system for assembling the unusual tetrapeptidyl skeleton in an iterative manner.</title>
        <authorList>
            <person name="Li L."/>
            <person name="Deng W."/>
            <person name="Song J."/>
            <person name="Ding W."/>
            <person name="Zhao Q.F."/>
            <person name="Peng C."/>
            <person name="Song W.W."/>
            <person name="Tang G.L."/>
            <person name="Liu W."/>
        </authorList>
    </citation>
    <scope>NUCLEOTIDE SEQUENCE</scope>
    <source>
        <strain evidence="10">NRRL 11002</strain>
    </source>
</reference>
<evidence type="ECO:0000259" key="9">
    <source>
        <dbReference type="PROSITE" id="PS50850"/>
    </source>
</evidence>
<dbReference type="AlphaFoldDB" id="B0CN15"/>
<dbReference type="Pfam" id="PF07690">
    <property type="entry name" value="MFS_1"/>
    <property type="match status" value="1"/>
</dbReference>
<evidence type="ECO:0000256" key="4">
    <source>
        <dbReference type="ARBA" id="ARBA00022692"/>
    </source>
</evidence>
<feature type="transmembrane region" description="Helical" evidence="8">
    <location>
        <begin position="359"/>
        <end position="386"/>
    </location>
</feature>
<dbReference type="InterPro" id="IPR036259">
    <property type="entry name" value="MFS_trans_sf"/>
</dbReference>
<feature type="transmembrane region" description="Helical" evidence="8">
    <location>
        <begin position="439"/>
        <end position="460"/>
    </location>
</feature>
<evidence type="ECO:0000256" key="8">
    <source>
        <dbReference type="SAM" id="Phobius"/>
    </source>
</evidence>
<feature type="transmembrane region" description="Helical" evidence="8">
    <location>
        <begin position="82"/>
        <end position="101"/>
    </location>
</feature>
<evidence type="ECO:0000256" key="1">
    <source>
        <dbReference type="ARBA" id="ARBA00004651"/>
    </source>
</evidence>
<dbReference type="EMBL" id="DQ838002">
    <property type="protein sequence ID" value="ABI22121.1"/>
    <property type="molecule type" value="Genomic_DNA"/>
</dbReference>
<keyword evidence="6 8" id="KW-0472">Membrane</keyword>
<organism evidence="10">
    <name type="scientific">Streptomyces lavendulae</name>
    <dbReference type="NCBI Taxonomy" id="1914"/>
    <lineage>
        <taxon>Bacteria</taxon>
        <taxon>Bacillati</taxon>
        <taxon>Actinomycetota</taxon>
        <taxon>Actinomycetes</taxon>
        <taxon>Kitasatosporales</taxon>
        <taxon>Streptomycetaceae</taxon>
        <taxon>Streptomyces</taxon>
    </lineage>
</organism>
<dbReference type="CDD" id="cd17321">
    <property type="entry name" value="MFS_MMR_MDR_like"/>
    <property type="match status" value="1"/>
</dbReference>
<dbReference type="PANTHER" id="PTHR42718:SF46">
    <property type="entry name" value="BLR6921 PROTEIN"/>
    <property type="match status" value="1"/>
</dbReference>
<keyword evidence="4 8" id="KW-0812">Transmembrane</keyword>
<feature type="transmembrane region" description="Helical" evidence="8">
    <location>
        <begin position="16"/>
        <end position="38"/>
    </location>
</feature>
<dbReference type="Gene3D" id="1.20.1720.10">
    <property type="entry name" value="Multidrug resistance protein D"/>
    <property type="match status" value="1"/>
</dbReference>
<feature type="transmembrane region" description="Helical" evidence="8">
    <location>
        <begin position="204"/>
        <end position="225"/>
    </location>
</feature>
<keyword evidence="5 8" id="KW-1133">Transmembrane helix</keyword>
<feature type="domain" description="Major facilitator superfamily (MFS) profile" evidence="9">
    <location>
        <begin position="16"/>
        <end position="464"/>
    </location>
</feature>
<dbReference type="PRINTS" id="PR01036">
    <property type="entry name" value="TCRTETB"/>
</dbReference>
<evidence type="ECO:0000256" key="6">
    <source>
        <dbReference type="ARBA" id="ARBA00023136"/>
    </source>
</evidence>
<comment type="subcellular location">
    <subcellularLocation>
        <location evidence="1">Cell membrane</location>
        <topology evidence="1">Multi-pass membrane protein</topology>
    </subcellularLocation>
</comment>
<sequence>MVAEQGAPSAKAGKTLLTLLCLAQFMLILDVAVVAVAVPSMQSQLNISAANIQWVSTAYGLAFGGFLVASGRAADLFGPKRILLIGLSLFTLASGLCGIAPNELTLFVARAVQGFGAALVSPAALSLVTTSFGEGEERNKALGLWGAVSSGGAIAGQLLGGVLADLAGWRSIFLINVPLGLIVIVAVARMVRKDRSNDTGRIDMAGAGLLTAGVVLLVTAVSQAAERGVGLPVLISGVLGAVLLVFFVVHEGRVQNPVLRLSMFRNPNVRYGNMICMLTAGGATVSVFLGTLYMQQVIGMSPMMAGLGFAPVTLLILGVSMRMGPLVQKFGVKNLLLASAALFAVGSLLLSFVTVDGSYWVQVFPGLAIGGVGAALSFAPSMILCTTGVPDEEQGLASGLLGTSQQIGAALFLAILSGVTAAVAASSGGDTPEALTEGFQAGFLWSLAIPALIVLCLLALPRKKDEPQVEPAAEQTETV</sequence>
<feature type="transmembrane region" description="Helical" evidence="8">
    <location>
        <begin position="172"/>
        <end position="192"/>
    </location>
</feature>
<evidence type="ECO:0000313" key="10">
    <source>
        <dbReference type="EMBL" id="ABI22121.1"/>
    </source>
</evidence>
<dbReference type="GO" id="GO:0046677">
    <property type="term" value="P:response to antibiotic"/>
    <property type="evidence" value="ECO:0007669"/>
    <property type="project" value="UniProtKB-KW"/>
</dbReference>
<feature type="transmembrane region" description="Helical" evidence="8">
    <location>
        <begin position="141"/>
        <end position="160"/>
    </location>
</feature>